<keyword evidence="2" id="KW-1185">Reference proteome</keyword>
<name>A0ACC2I8H5_9PLEO</name>
<evidence type="ECO:0000313" key="2">
    <source>
        <dbReference type="Proteomes" id="UP001153331"/>
    </source>
</evidence>
<comment type="caution">
    <text evidence="1">The sequence shown here is derived from an EMBL/GenBank/DDBJ whole genome shotgun (WGS) entry which is preliminary data.</text>
</comment>
<evidence type="ECO:0000313" key="1">
    <source>
        <dbReference type="EMBL" id="KAJ8111458.1"/>
    </source>
</evidence>
<gene>
    <name evidence="1" type="ORF">OPT61_g5956</name>
</gene>
<dbReference type="EMBL" id="JAPHNI010000404">
    <property type="protein sequence ID" value="KAJ8111458.1"/>
    <property type="molecule type" value="Genomic_DNA"/>
</dbReference>
<accession>A0ACC2I8H5</accession>
<sequence>MLCLTRPARDRAFGLLLGEHDRYGDLNAVISMQLYQRSSVLPSPLYDVRTRLSAPVSASALSSHSRRSSSLLMLHSEPAVLGAWTELDSHMQARIGLSALVYRSIGASVSEVAGLPDKLEDDSEPQGVRPEADAVGEYDCMMINSARHPQPSGPLKNSTFVENVPELRVDAAAVEARLHNKGSRLVILRGWLCEFGNRKPGASSCATVELAEVLRNAAIVEPAQL</sequence>
<organism evidence="1 2">
    <name type="scientific">Boeremia exigua</name>
    <dbReference type="NCBI Taxonomy" id="749465"/>
    <lineage>
        <taxon>Eukaryota</taxon>
        <taxon>Fungi</taxon>
        <taxon>Dikarya</taxon>
        <taxon>Ascomycota</taxon>
        <taxon>Pezizomycotina</taxon>
        <taxon>Dothideomycetes</taxon>
        <taxon>Pleosporomycetidae</taxon>
        <taxon>Pleosporales</taxon>
        <taxon>Pleosporineae</taxon>
        <taxon>Didymellaceae</taxon>
        <taxon>Boeremia</taxon>
    </lineage>
</organism>
<protein>
    <submittedName>
        <fullName evidence="1">Uncharacterized protein</fullName>
    </submittedName>
</protein>
<reference evidence="1" key="1">
    <citation type="submission" date="2022-11" db="EMBL/GenBank/DDBJ databases">
        <title>Genome Sequence of Boeremia exigua.</title>
        <authorList>
            <person name="Buettner E."/>
        </authorList>
    </citation>
    <scope>NUCLEOTIDE SEQUENCE</scope>
    <source>
        <strain evidence="1">CU02</strain>
    </source>
</reference>
<dbReference type="Proteomes" id="UP001153331">
    <property type="component" value="Unassembled WGS sequence"/>
</dbReference>
<proteinExistence type="predicted"/>